<feature type="region of interest" description="Disordered" evidence="2">
    <location>
        <begin position="325"/>
        <end position="345"/>
    </location>
</feature>
<feature type="region of interest" description="Disordered" evidence="2">
    <location>
        <begin position="1"/>
        <end position="35"/>
    </location>
</feature>
<evidence type="ECO:0000256" key="1">
    <source>
        <dbReference type="PROSITE-ProRule" id="PRU00723"/>
    </source>
</evidence>
<dbReference type="EMBL" id="LIAE01007190">
    <property type="protein sequence ID" value="PAV81245.1"/>
    <property type="molecule type" value="Genomic_DNA"/>
</dbReference>
<feature type="compositionally biased region" description="Polar residues" evidence="2">
    <location>
        <begin position="1"/>
        <end position="21"/>
    </location>
</feature>
<dbReference type="GO" id="GO:0008270">
    <property type="term" value="F:zinc ion binding"/>
    <property type="evidence" value="ECO:0007669"/>
    <property type="project" value="UniProtKB-KW"/>
</dbReference>
<feature type="compositionally biased region" description="Polar residues" evidence="2">
    <location>
        <begin position="162"/>
        <end position="176"/>
    </location>
</feature>
<feature type="zinc finger region" description="C3H1-type" evidence="1">
    <location>
        <begin position="458"/>
        <end position="486"/>
    </location>
</feature>
<organism evidence="4 5">
    <name type="scientific">Diploscapter pachys</name>
    <dbReference type="NCBI Taxonomy" id="2018661"/>
    <lineage>
        <taxon>Eukaryota</taxon>
        <taxon>Metazoa</taxon>
        <taxon>Ecdysozoa</taxon>
        <taxon>Nematoda</taxon>
        <taxon>Chromadorea</taxon>
        <taxon>Rhabditida</taxon>
        <taxon>Rhabditina</taxon>
        <taxon>Rhabditomorpha</taxon>
        <taxon>Rhabditoidea</taxon>
        <taxon>Rhabditidae</taxon>
        <taxon>Diploscapter</taxon>
    </lineage>
</organism>
<feature type="compositionally biased region" description="Low complexity" evidence="2">
    <location>
        <begin position="237"/>
        <end position="250"/>
    </location>
</feature>
<dbReference type="PROSITE" id="PS50103">
    <property type="entry name" value="ZF_C3H1"/>
    <property type="match status" value="1"/>
</dbReference>
<evidence type="ECO:0000313" key="5">
    <source>
        <dbReference type="Proteomes" id="UP000218231"/>
    </source>
</evidence>
<gene>
    <name evidence="4" type="ORF">WR25_08460</name>
</gene>
<keyword evidence="1" id="KW-0862">Zinc</keyword>
<feature type="region of interest" description="Disordered" evidence="2">
    <location>
        <begin position="204"/>
        <end position="254"/>
    </location>
</feature>
<feature type="region of interest" description="Disordered" evidence="2">
    <location>
        <begin position="365"/>
        <end position="394"/>
    </location>
</feature>
<feature type="compositionally biased region" description="Polar residues" evidence="2">
    <location>
        <begin position="210"/>
        <end position="221"/>
    </location>
</feature>
<protein>
    <recommendedName>
        <fullName evidence="3">C3H1-type domain-containing protein</fullName>
    </recommendedName>
</protein>
<keyword evidence="5" id="KW-1185">Reference proteome</keyword>
<name>A0A2A2L577_9BILA</name>
<accession>A0A2A2L577</accession>
<dbReference type="InterPro" id="IPR000571">
    <property type="entry name" value="Znf_CCCH"/>
</dbReference>
<evidence type="ECO:0000259" key="3">
    <source>
        <dbReference type="PROSITE" id="PS50103"/>
    </source>
</evidence>
<dbReference type="AlphaFoldDB" id="A0A2A2L577"/>
<proteinExistence type="predicted"/>
<comment type="caution">
    <text evidence="4">The sequence shown here is derived from an EMBL/GenBank/DDBJ whole genome shotgun (WGS) entry which is preliminary data.</text>
</comment>
<feature type="domain" description="C3H1-type" evidence="3">
    <location>
        <begin position="458"/>
        <end position="486"/>
    </location>
</feature>
<reference evidence="4 5" key="1">
    <citation type="journal article" date="2017" name="Curr. Biol.">
        <title>Genome architecture and evolution of a unichromosomal asexual nematode.</title>
        <authorList>
            <person name="Fradin H."/>
            <person name="Zegar C."/>
            <person name="Gutwein M."/>
            <person name="Lucas J."/>
            <person name="Kovtun M."/>
            <person name="Corcoran D."/>
            <person name="Baugh L.R."/>
            <person name="Kiontke K."/>
            <person name="Gunsalus K."/>
            <person name="Fitch D.H."/>
            <person name="Piano F."/>
        </authorList>
    </citation>
    <scope>NUCLEOTIDE SEQUENCE [LARGE SCALE GENOMIC DNA]</scope>
    <source>
        <strain evidence="4">PF1309</strain>
    </source>
</reference>
<sequence length="499" mass="55023">MLTGSRKWTMQSHAPQQSVSAHSAPPAEQPVQSAQAVNAAVSQHAVVPQQMHYGYPALYCYAPVPANMSAGQSPSFQSMQTNYYYHQMAPTAQHIDQQQQFYPINEYAAQFYQFAQSQPGSVSVPLYNPNQLPFCGVPSVYFPHSQPAAPASTPVSVPGQPQLCSSTPSSENAFHNQQQQQQQQPFVVPVQQLNYCTNQPLYKPAGEPLHTSTPLNSSEWGQSEKDFEQKSTASSVQQGNEQNGQAEGGQTEMCNDASGNCTNAIYANDSLLGLQQQSQQQVQLQMQFLSLNQALHCQPYPTQTHHMLSPPGFDCTQGYRYSLPGSLSFQQPSPEPNPHNQTSNSCDATIVSAQPVVQHQTILNYSGSPSNIRPPSANFSPQKRNTSSGNGEMKMNGVERMQLNDKTAETGQSRAEMPRNEWKGRYPNGNANGQEGFRKFNTNRTPFRQVNSRAQSAGFRPNVCFKYRDNAFCPNGNACRFLHLDAQGNPTNVVSQFDI</sequence>
<keyword evidence="1" id="KW-0479">Metal-binding</keyword>
<keyword evidence="1" id="KW-0863">Zinc-finger</keyword>
<evidence type="ECO:0000313" key="4">
    <source>
        <dbReference type="EMBL" id="PAV81245.1"/>
    </source>
</evidence>
<feature type="region of interest" description="Disordered" evidence="2">
    <location>
        <begin position="408"/>
        <end position="433"/>
    </location>
</feature>
<feature type="region of interest" description="Disordered" evidence="2">
    <location>
        <begin position="148"/>
        <end position="183"/>
    </location>
</feature>
<dbReference type="Proteomes" id="UP000218231">
    <property type="component" value="Unassembled WGS sequence"/>
</dbReference>
<feature type="compositionally biased region" description="Polar residues" evidence="2">
    <location>
        <begin position="365"/>
        <end position="390"/>
    </location>
</feature>
<feature type="compositionally biased region" description="Low complexity" evidence="2">
    <location>
        <begin position="148"/>
        <end position="158"/>
    </location>
</feature>
<evidence type="ECO:0000256" key="2">
    <source>
        <dbReference type="SAM" id="MobiDB-lite"/>
    </source>
</evidence>